<proteinExistence type="predicted"/>
<keyword evidence="3" id="KW-1185">Reference proteome</keyword>
<dbReference type="EMBL" id="KE346343">
    <property type="protein sequence ID" value="EXC33723.1"/>
    <property type="molecule type" value="Genomic_DNA"/>
</dbReference>
<accession>W9SB12</accession>
<sequence length="86" mass="9448">MSNVSKNSRSGKPPDAGAPERNGSYKPLTRRDSLCALYESDIRSGGNSCLFSEHSFKQPYPHSSSQISINCLITPPIILRPCDLHD</sequence>
<dbReference type="AlphaFoldDB" id="W9SB12"/>
<dbReference type="Proteomes" id="UP000030645">
    <property type="component" value="Unassembled WGS sequence"/>
</dbReference>
<feature type="region of interest" description="Disordered" evidence="1">
    <location>
        <begin position="1"/>
        <end position="27"/>
    </location>
</feature>
<gene>
    <name evidence="2" type="ORF">L484_008967</name>
</gene>
<reference evidence="3" key="1">
    <citation type="submission" date="2013-01" db="EMBL/GenBank/DDBJ databases">
        <title>Draft Genome Sequence of a Mulberry Tree, Morus notabilis C.K. Schneid.</title>
        <authorList>
            <person name="He N."/>
            <person name="Zhao S."/>
        </authorList>
    </citation>
    <scope>NUCLEOTIDE SEQUENCE</scope>
</reference>
<feature type="compositionally biased region" description="Polar residues" evidence="1">
    <location>
        <begin position="1"/>
        <end position="10"/>
    </location>
</feature>
<evidence type="ECO:0000256" key="1">
    <source>
        <dbReference type="SAM" id="MobiDB-lite"/>
    </source>
</evidence>
<evidence type="ECO:0000313" key="2">
    <source>
        <dbReference type="EMBL" id="EXC33723.1"/>
    </source>
</evidence>
<protein>
    <submittedName>
        <fullName evidence="2">Uncharacterized protein</fullName>
    </submittedName>
</protein>
<organism evidence="2 3">
    <name type="scientific">Morus notabilis</name>
    <dbReference type="NCBI Taxonomy" id="981085"/>
    <lineage>
        <taxon>Eukaryota</taxon>
        <taxon>Viridiplantae</taxon>
        <taxon>Streptophyta</taxon>
        <taxon>Embryophyta</taxon>
        <taxon>Tracheophyta</taxon>
        <taxon>Spermatophyta</taxon>
        <taxon>Magnoliopsida</taxon>
        <taxon>eudicotyledons</taxon>
        <taxon>Gunneridae</taxon>
        <taxon>Pentapetalae</taxon>
        <taxon>rosids</taxon>
        <taxon>fabids</taxon>
        <taxon>Rosales</taxon>
        <taxon>Moraceae</taxon>
        <taxon>Moreae</taxon>
        <taxon>Morus</taxon>
    </lineage>
</organism>
<evidence type="ECO:0000313" key="3">
    <source>
        <dbReference type="Proteomes" id="UP000030645"/>
    </source>
</evidence>
<name>W9SB12_9ROSA</name>